<organism evidence="1 2">
    <name type="scientific">Sumerlaea chitinivorans</name>
    <dbReference type="NCBI Taxonomy" id="2250252"/>
    <lineage>
        <taxon>Bacteria</taxon>
        <taxon>Candidatus Sumerlaeota</taxon>
        <taxon>Candidatus Sumerlaeia</taxon>
        <taxon>Candidatus Sumerlaeales</taxon>
        <taxon>Candidatus Sumerlaeaceae</taxon>
        <taxon>Candidatus Sumerlaea</taxon>
    </lineage>
</organism>
<dbReference type="KEGG" id="schv:BRCON_2814"/>
<proteinExistence type="predicted"/>
<reference evidence="1 2" key="1">
    <citation type="submission" date="2018-05" db="EMBL/GenBank/DDBJ databases">
        <title>A metagenomic window into the 2 km-deep terrestrial subsurface aquifer revealed taxonomically and functionally diverse microbial community comprising novel uncultured bacterial lineages.</title>
        <authorList>
            <person name="Kadnikov V.V."/>
            <person name="Mardanov A.V."/>
            <person name="Beletsky A.V."/>
            <person name="Banks D."/>
            <person name="Pimenov N.V."/>
            <person name="Frank Y.A."/>
            <person name="Karnachuk O.V."/>
            <person name="Ravin N.V."/>
        </authorList>
    </citation>
    <scope>NUCLEOTIDE SEQUENCE [LARGE SCALE GENOMIC DNA]</scope>
    <source>
        <strain evidence="1">BY</strain>
    </source>
</reference>
<dbReference type="EMBL" id="CP030759">
    <property type="protein sequence ID" value="AXA37556.1"/>
    <property type="molecule type" value="Genomic_DNA"/>
</dbReference>
<name>A0A2Z4Y935_SUMC1</name>
<accession>A0A2Z4Y935</accession>
<evidence type="ECO:0000313" key="1">
    <source>
        <dbReference type="EMBL" id="AXA37556.1"/>
    </source>
</evidence>
<dbReference type="Proteomes" id="UP000262583">
    <property type="component" value="Chromosome"/>
</dbReference>
<sequence length="46" mass="4951">MYSVGIGRAECKSEHMVQSLAAGEVRKSTLPLGWIWAREKGVASCG</sequence>
<dbReference type="AlphaFoldDB" id="A0A2Z4Y935"/>
<evidence type="ECO:0000313" key="2">
    <source>
        <dbReference type="Proteomes" id="UP000262583"/>
    </source>
</evidence>
<protein>
    <submittedName>
        <fullName evidence="1">Uncharacterized protein</fullName>
    </submittedName>
</protein>
<gene>
    <name evidence="1" type="ORF">BRCON_2814</name>
</gene>